<gene>
    <name evidence="7" type="ORF">ECRASSUSDP1_LOCUS16484</name>
</gene>
<reference evidence="7" key="1">
    <citation type="submission" date="2023-07" db="EMBL/GenBank/DDBJ databases">
        <authorList>
            <consortium name="AG Swart"/>
            <person name="Singh M."/>
            <person name="Singh A."/>
            <person name="Seah K."/>
            <person name="Emmerich C."/>
        </authorList>
    </citation>
    <scope>NUCLEOTIDE SEQUENCE</scope>
    <source>
        <strain evidence="7">DP1</strain>
    </source>
</reference>
<dbReference type="SMART" id="SM00645">
    <property type="entry name" value="Pept_C1"/>
    <property type="match status" value="1"/>
</dbReference>
<dbReference type="InterPro" id="IPR038765">
    <property type="entry name" value="Papain-like_cys_pep_sf"/>
</dbReference>
<dbReference type="InterPro" id="IPR039417">
    <property type="entry name" value="Peptidase_C1A_papain-like"/>
</dbReference>
<dbReference type="Proteomes" id="UP001295684">
    <property type="component" value="Unassembled WGS sequence"/>
</dbReference>
<dbReference type="SMART" id="SM00848">
    <property type="entry name" value="Inhibitor_I29"/>
    <property type="match status" value="1"/>
</dbReference>
<feature type="signal peptide" evidence="4">
    <location>
        <begin position="1"/>
        <end position="26"/>
    </location>
</feature>
<dbReference type="Pfam" id="PF08246">
    <property type="entry name" value="Inhibitor_I29"/>
    <property type="match status" value="1"/>
</dbReference>
<dbReference type="AlphaFoldDB" id="A0AAD2CZ16"/>
<feature type="chain" id="PRO_5042106297" evidence="4">
    <location>
        <begin position="27"/>
        <end position="332"/>
    </location>
</feature>
<evidence type="ECO:0000256" key="1">
    <source>
        <dbReference type="ARBA" id="ARBA00008455"/>
    </source>
</evidence>
<proteinExistence type="inferred from homology"/>
<dbReference type="GO" id="GO:0008234">
    <property type="term" value="F:cysteine-type peptidase activity"/>
    <property type="evidence" value="ECO:0007669"/>
    <property type="project" value="InterPro"/>
</dbReference>
<dbReference type="InterPro" id="IPR025660">
    <property type="entry name" value="Pept_his_AS"/>
</dbReference>
<dbReference type="InterPro" id="IPR013201">
    <property type="entry name" value="Prot_inhib_I29"/>
</dbReference>
<evidence type="ECO:0000259" key="5">
    <source>
        <dbReference type="SMART" id="SM00645"/>
    </source>
</evidence>
<dbReference type="PROSITE" id="PS00139">
    <property type="entry name" value="THIOL_PROTEASE_CYS"/>
    <property type="match status" value="1"/>
</dbReference>
<feature type="domain" description="Cathepsin propeptide inhibitor" evidence="6">
    <location>
        <begin position="31"/>
        <end position="87"/>
    </location>
</feature>
<dbReference type="GO" id="GO:0006508">
    <property type="term" value="P:proteolysis"/>
    <property type="evidence" value="ECO:0007669"/>
    <property type="project" value="InterPro"/>
</dbReference>
<comment type="caution">
    <text evidence="7">The sequence shown here is derived from an EMBL/GenBank/DDBJ whole genome shotgun (WGS) entry which is preliminary data.</text>
</comment>
<dbReference type="PRINTS" id="PR00705">
    <property type="entry name" value="PAPAIN"/>
</dbReference>
<dbReference type="PANTHER" id="PTHR12411">
    <property type="entry name" value="CYSTEINE PROTEASE FAMILY C1-RELATED"/>
    <property type="match status" value="1"/>
</dbReference>
<feature type="domain" description="Peptidase C1A papain C-terminal" evidence="5">
    <location>
        <begin position="110"/>
        <end position="329"/>
    </location>
</feature>
<dbReference type="PROSITE" id="PS00639">
    <property type="entry name" value="THIOL_PROTEASE_HIS"/>
    <property type="match status" value="1"/>
</dbReference>
<evidence type="ECO:0000256" key="3">
    <source>
        <dbReference type="ARBA" id="ARBA00023157"/>
    </source>
</evidence>
<keyword evidence="8" id="KW-1185">Reference proteome</keyword>
<evidence type="ECO:0000259" key="6">
    <source>
        <dbReference type="SMART" id="SM00848"/>
    </source>
</evidence>
<evidence type="ECO:0000313" key="8">
    <source>
        <dbReference type="Proteomes" id="UP001295684"/>
    </source>
</evidence>
<comment type="similarity">
    <text evidence="1">Belongs to the peptidase C1 family.</text>
</comment>
<dbReference type="InterPro" id="IPR000668">
    <property type="entry name" value="Peptidase_C1A_C"/>
</dbReference>
<dbReference type="EMBL" id="CAMPGE010016576">
    <property type="protein sequence ID" value="CAI2375124.1"/>
    <property type="molecule type" value="Genomic_DNA"/>
</dbReference>
<evidence type="ECO:0000313" key="7">
    <source>
        <dbReference type="EMBL" id="CAI2375124.1"/>
    </source>
</evidence>
<keyword evidence="4" id="KW-0732">Signal</keyword>
<keyword evidence="3" id="KW-1015">Disulfide bond</keyword>
<dbReference type="Pfam" id="PF00112">
    <property type="entry name" value="Peptidase_C1"/>
    <property type="match status" value="1"/>
</dbReference>
<sequence length="332" mass="37774">MKTSIIVLALGLLTASYFIMTPSVDSVETEFQQFLGEYGRNYFSEHEYAMRLQVFRENYQTIQRVNSEERSYTLGVNKFADWTNQEYRNYLTYRESDKTGVEYATLKGQFDDEVDWRDSPTLNPIQDQGSCGSCYAFAALAGIEHETYYFKPSLQKYSEQQIVDCSRDYGNEGCNGGLMTNVYEYLRDFPICIEQEYPYIGKESDSCAESSCVTVDDVIRKYAQIPENSADALKEIATYSVPAIGIDAGSKEFQMYSSGVFDFEECTTNLNHAVAIVGYGHDADADKDFFIIRNSWTEGWGESGYMRIAIGNEDNGGTCGFLKDMSYIQYRC</sequence>
<evidence type="ECO:0000256" key="2">
    <source>
        <dbReference type="ARBA" id="ARBA00023145"/>
    </source>
</evidence>
<name>A0AAD2CZ16_EUPCR</name>
<dbReference type="Gene3D" id="3.90.70.10">
    <property type="entry name" value="Cysteine proteinases"/>
    <property type="match status" value="1"/>
</dbReference>
<dbReference type="InterPro" id="IPR013128">
    <property type="entry name" value="Peptidase_C1A"/>
</dbReference>
<accession>A0AAD2CZ16</accession>
<dbReference type="CDD" id="cd02248">
    <property type="entry name" value="Peptidase_C1A"/>
    <property type="match status" value="1"/>
</dbReference>
<organism evidence="7 8">
    <name type="scientific">Euplotes crassus</name>
    <dbReference type="NCBI Taxonomy" id="5936"/>
    <lineage>
        <taxon>Eukaryota</taxon>
        <taxon>Sar</taxon>
        <taxon>Alveolata</taxon>
        <taxon>Ciliophora</taxon>
        <taxon>Intramacronucleata</taxon>
        <taxon>Spirotrichea</taxon>
        <taxon>Hypotrichia</taxon>
        <taxon>Euplotida</taxon>
        <taxon>Euplotidae</taxon>
        <taxon>Moneuplotes</taxon>
    </lineage>
</organism>
<keyword evidence="2" id="KW-0865">Zymogen</keyword>
<dbReference type="InterPro" id="IPR000169">
    <property type="entry name" value="Pept_cys_AS"/>
</dbReference>
<dbReference type="Gene3D" id="1.10.287.2250">
    <property type="match status" value="1"/>
</dbReference>
<dbReference type="SUPFAM" id="SSF54001">
    <property type="entry name" value="Cysteine proteinases"/>
    <property type="match status" value="1"/>
</dbReference>
<evidence type="ECO:0000256" key="4">
    <source>
        <dbReference type="SAM" id="SignalP"/>
    </source>
</evidence>
<protein>
    <submittedName>
        <fullName evidence="7">Uncharacterized protein</fullName>
    </submittedName>
</protein>